<dbReference type="PANTHER" id="PTHR11439">
    <property type="entry name" value="GAG-POL-RELATED RETROTRANSPOSON"/>
    <property type="match status" value="1"/>
</dbReference>
<evidence type="ECO:0000313" key="3">
    <source>
        <dbReference type="Proteomes" id="UP001151760"/>
    </source>
</evidence>
<dbReference type="InterPro" id="IPR001584">
    <property type="entry name" value="Integrase_cat-core"/>
</dbReference>
<dbReference type="SUPFAM" id="SSF57756">
    <property type="entry name" value="Retrovirus zinc finger-like domains"/>
    <property type="match status" value="1"/>
</dbReference>
<protein>
    <submittedName>
        <fullName evidence="2">Ribonuclease H-like domain-containing protein</fullName>
    </submittedName>
</protein>
<feature type="domain" description="Integrase catalytic" evidence="1">
    <location>
        <begin position="349"/>
        <end position="447"/>
    </location>
</feature>
<reference evidence="2" key="1">
    <citation type="journal article" date="2022" name="Int. J. Mol. Sci.">
        <title>Draft Genome of Tanacetum Coccineum: Genomic Comparison of Closely Related Tanacetum-Family Plants.</title>
        <authorList>
            <person name="Yamashiro T."/>
            <person name="Shiraishi A."/>
            <person name="Nakayama K."/>
            <person name="Satake H."/>
        </authorList>
    </citation>
    <scope>NUCLEOTIDE SEQUENCE</scope>
</reference>
<comment type="caution">
    <text evidence="2">The sequence shown here is derived from an EMBL/GenBank/DDBJ whole genome shotgun (WGS) entry which is preliminary data.</text>
</comment>
<evidence type="ECO:0000313" key="2">
    <source>
        <dbReference type="EMBL" id="GJT35506.1"/>
    </source>
</evidence>
<sequence length="782" mass="89181">MVHAARGSGQLPLLRLDKRLELVILGIEHPSSIKGMISFNGSSFVISFHLDSSLGGVGSLGEVEEKMDEVVLCSIVILVASGFWIGSVKIDFKELMTMHGINTWYQSRAFDKLDLGKMECRKFTDQLRWQSFSQCQTRRGMRCGKSEINLLSDLRLSSMGVLRKLKLVVPNLSQTPEYGPINSIEDEVAPLLLKKRFWQGRIMHQKLVSRLEILGVDTPPDDLNVKFLRSLPSEWDTHVVVWMNKPDFNTMSLDDLYNNFKIVEHKVKRSAGVNNDDKNLAFLTLPIQHMRARKFYQRTGRKIIIDGSSTAGYDKSKVECFNCHKMGHFAREWRAPRSKDNSKLDIKELIQRQTKDETSEILKNFIKEIENLVDKKVKIIRSDNGTEFKNHVMDEFCREKGIKREYSVARTPQQNGVAERKNRTLIEAARTMLADSKLPITFWAEAVSTAWHDASYFDDASLQSVDDSQIQDQMDSMMIAVFRIMQSAIGTKGSTETRKDKGDDHQNKAILGLPKDILKQRALDYEKSLLHQMDVKVLPIWSKEEEIWENRLVKDADDDVDEHLYRSMIGSLMYLTASRPDIMFAVCACARFQVSPKTSHLLAVKRIFRYLKGKPSLGLWYSKDSPLELVAYTDSDYAGATLDRKSTTGGCQFLGNRLISWQCKKQTVVATSTTEAEYVAAASCCGQVLWIQNQLLDYGYNFMNTVIYIDNTSTICIIENPVQHSKTKHIEIRHHFIRDCNTKKLIQMAKIDTQLNVADLLTKGFDAGRFQYLVSSIGMLNL</sequence>
<dbReference type="EMBL" id="BQNB010015056">
    <property type="protein sequence ID" value="GJT35506.1"/>
    <property type="molecule type" value="Genomic_DNA"/>
</dbReference>
<accession>A0ABQ5DB95</accession>
<dbReference type="Gene3D" id="4.10.60.10">
    <property type="entry name" value="Zinc finger, CCHC-type"/>
    <property type="match status" value="1"/>
</dbReference>
<dbReference type="InterPro" id="IPR036875">
    <property type="entry name" value="Znf_CCHC_sf"/>
</dbReference>
<dbReference type="PANTHER" id="PTHR11439:SF495">
    <property type="entry name" value="REVERSE TRANSCRIPTASE, RNA-DEPENDENT DNA POLYMERASE-RELATED"/>
    <property type="match status" value="1"/>
</dbReference>
<dbReference type="Gene3D" id="3.30.420.10">
    <property type="entry name" value="Ribonuclease H-like superfamily/Ribonuclease H"/>
    <property type="match status" value="1"/>
</dbReference>
<dbReference type="InterPro" id="IPR036397">
    <property type="entry name" value="RNaseH_sf"/>
</dbReference>
<dbReference type="InterPro" id="IPR012337">
    <property type="entry name" value="RNaseH-like_sf"/>
</dbReference>
<keyword evidence="3" id="KW-1185">Reference proteome</keyword>
<dbReference type="Proteomes" id="UP001151760">
    <property type="component" value="Unassembled WGS sequence"/>
</dbReference>
<gene>
    <name evidence="2" type="ORF">Tco_0925925</name>
</gene>
<dbReference type="CDD" id="cd09272">
    <property type="entry name" value="RNase_HI_RT_Ty1"/>
    <property type="match status" value="1"/>
</dbReference>
<dbReference type="SUPFAM" id="SSF53098">
    <property type="entry name" value="Ribonuclease H-like"/>
    <property type="match status" value="1"/>
</dbReference>
<evidence type="ECO:0000259" key="1">
    <source>
        <dbReference type="PROSITE" id="PS50994"/>
    </source>
</evidence>
<name>A0ABQ5DB95_9ASTR</name>
<organism evidence="2 3">
    <name type="scientific">Tanacetum coccineum</name>
    <dbReference type="NCBI Taxonomy" id="301880"/>
    <lineage>
        <taxon>Eukaryota</taxon>
        <taxon>Viridiplantae</taxon>
        <taxon>Streptophyta</taxon>
        <taxon>Embryophyta</taxon>
        <taxon>Tracheophyta</taxon>
        <taxon>Spermatophyta</taxon>
        <taxon>Magnoliopsida</taxon>
        <taxon>eudicotyledons</taxon>
        <taxon>Gunneridae</taxon>
        <taxon>Pentapetalae</taxon>
        <taxon>asterids</taxon>
        <taxon>campanulids</taxon>
        <taxon>Asterales</taxon>
        <taxon>Asteraceae</taxon>
        <taxon>Asteroideae</taxon>
        <taxon>Anthemideae</taxon>
        <taxon>Anthemidinae</taxon>
        <taxon>Tanacetum</taxon>
    </lineage>
</organism>
<reference evidence="2" key="2">
    <citation type="submission" date="2022-01" db="EMBL/GenBank/DDBJ databases">
        <authorList>
            <person name="Yamashiro T."/>
            <person name="Shiraishi A."/>
            <person name="Satake H."/>
            <person name="Nakayama K."/>
        </authorList>
    </citation>
    <scope>NUCLEOTIDE SEQUENCE</scope>
</reference>
<proteinExistence type="predicted"/>
<dbReference type="PROSITE" id="PS50994">
    <property type="entry name" value="INTEGRASE"/>
    <property type="match status" value="1"/>
</dbReference>